<proteinExistence type="predicted"/>
<evidence type="ECO:0000313" key="2">
    <source>
        <dbReference type="EMBL" id="SVD23699.1"/>
    </source>
</evidence>
<dbReference type="GO" id="GO:0006508">
    <property type="term" value="P:proteolysis"/>
    <property type="evidence" value="ECO:0007669"/>
    <property type="project" value="InterPro"/>
</dbReference>
<feature type="domain" description="Dipeptidylpeptidase IV N-terminal" evidence="1">
    <location>
        <begin position="14"/>
        <end position="157"/>
    </location>
</feature>
<reference evidence="2" key="1">
    <citation type="submission" date="2018-05" db="EMBL/GenBank/DDBJ databases">
        <authorList>
            <person name="Lanie J.A."/>
            <person name="Ng W.-L."/>
            <person name="Kazmierczak K.M."/>
            <person name="Andrzejewski T.M."/>
            <person name="Davidsen T.M."/>
            <person name="Wayne K.J."/>
            <person name="Tettelin H."/>
            <person name="Glass J.I."/>
            <person name="Rusch D."/>
            <person name="Podicherti R."/>
            <person name="Tsui H.-C.T."/>
            <person name="Winkler M.E."/>
        </authorList>
    </citation>
    <scope>NUCLEOTIDE SEQUENCE</scope>
</reference>
<dbReference type="InterPro" id="IPR050278">
    <property type="entry name" value="Serine_Prot_S9B/DPPIV"/>
</dbReference>
<gene>
    <name evidence="2" type="ORF">METZ01_LOCUS376553</name>
</gene>
<dbReference type="SUPFAM" id="SSF53474">
    <property type="entry name" value="alpha/beta-Hydrolases"/>
    <property type="match status" value="1"/>
</dbReference>
<organism evidence="2">
    <name type="scientific">marine metagenome</name>
    <dbReference type="NCBI Taxonomy" id="408172"/>
    <lineage>
        <taxon>unclassified sequences</taxon>
        <taxon>metagenomes</taxon>
        <taxon>ecological metagenomes</taxon>
    </lineage>
</organism>
<dbReference type="InterPro" id="IPR029058">
    <property type="entry name" value="AB_hydrolase_fold"/>
</dbReference>
<dbReference type="SUPFAM" id="SSF82171">
    <property type="entry name" value="DPP6 N-terminal domain-like"/>
    <property type="match status" value="1"/>
</dbReference>
<dbReference type="Pfam" id="PF00930">
    <property type="entry name" value="DPPIV_N"/>
    <property type="match status" value="1"/>
</dbReference>
<feature type="non-terminal residue" evidence="2">
    <location>
        <position position="1"/>
    </location>
</feature>
<sequence>EAGDQATIPGWPVWNLEGTRAVSQFIGEDHEDLWIAELDLEAATANVLTHDRDEAWIGGPPIQANYLQPGLFEWLPGDRFVFASERSGWSHLYRLDSDGTVSPLTEGDWEVRGAQLTRDRRSWLLQTSREHPSEDHLYTMPAAGGDLQRLTEAPGRHEGVWSPDGHRLAVVSSTSVELPDLYLQEARPNAEPRQVTSSGTDAYYEHPLVEPEMVTFEHPDGGPLWAALFRPAEPNAERSAIMHIHGGGYRQFAHRGYSVYGYATHLGFVNYMLQQGYTVLDFDYRGSAGFGRDYRTDISE</sequence>
<dbReference type="EMBL" id="UINC01138011">
    <property type="protein sequence ID" value="SVD23699.1"/>
    <property type="molecule type" value="Genomic_DNA"/>
</dbReference>
<evidence type="ECO:0000259" key="1">
    <source>
        <dbReference type="Pfam" id="PF00930"/>
    </source>
</evidence>
<dbReference type="AlphaFoldDB" id="A0A382TNN6"/>
<feature type="non-terminal residue" evidence="2">
    <location>
        <position position="300"/>
    </location>
</feature>
<dbReference type="PANTHER" id="PTHR11731">
    <property type="entry name" value="PROTEASE FAMILY S9B,C DIPEPTIDYL-PEPTIDASE IV-RELATED"/>
    <property type="match status" value="1"/>
</dbReference>
<accession>A0A382TNN6</accession>
<protein>
    <recommendedName>
        <fullName evidence="1">Dipeptidylpeptidase IV N-terminal domain-containing protein</fullName>
    </recommendedName>
</protein>
<dbReference type="InterPro" id="IPR002469">
    <property type="entry name" value="Peptidase_S9B_N"/>
</dbReference>
<dbReference type="GO" id="GO:0008239">
    <property type="term" value="F:dipeptidyl-peptidase activity"/>
    <property type="evidence" value="ECO:0007669"/>
    <property type="project" value="TreeGrafter"/>
</dbReference>
<dbReference type="PANTHER" id="PTHR11731:SF193">
    <property type="entry name" value="DIPEPTIDYL PEPTIDASE 9"/>
    <property type="match status" value="1"/>
</dbReference>
<dbReference type="Gene3D" id="3.40.50.1820">
    <property type="entry name" value="alpha/beta hydrolase"/>
    <property type="match status" value="1"/>
</dbReference>
<name>A0A382TNN6_9ZZZZ</name>
<dbReference type="Gene3D" id="2.140.10.30">
    <property type="entry name" value="Dipeptidylpeptidase IV, N-terminal domain"/>
    <property type="match status" value="1"/>
</dbReference>